<gene>
    <name evidence="2" type="ORF">FVP33_05590</name>
</gene>
<evidence type="ECO:0000313" key="2">
    <source>
        <dbReference type="EMBL" id="TXN31067.1"/>
    </source>
</evidence>
<protein>
    <recommendedName>
        <fullName evidence="4">Ig-like domain repeat protein</fullName>
    </recommendedName>
</protein>
<dbReference type="EMBL" id="VRMG01000005">
    <property type="protein sequence ID" value="TXN31067.1"/>
    <property type="molecule type" value="Genomic_DNA"/>
</dbReference>
<evidence type="ECO:0008006" key="4">
    <source>
        <dbReference type="Google" id="ProtNLM"/>
    </source>
</evidence>
<reference evidence="2 3" key="1">
    <citation type="submission" date="2019-08" db="EMBL/GenBank/DDBJ databases">
        <title>Bacterial whole genome sequence for Glaciihabitans sp. CHu50b-6-2.</title>
        <authorList>
            <person name="Jin L."/>
        </authorList>
    </citation>
    <scope>NUCLEOTIDE SEQUENCE [LARGE SCALE GENOMIC DNA]</scope>
    <source>
        <strain evidence="2 3">CHu50b-6-2</strain>
    </source>
</reference>
<accession>A0A5C8US59</accession>
<dbReference type="RefSeq" id="WP_147782653.1">
    <property type="nucleotide sequence ID" value="NZ_VRMG01000005.1"/>
</dbReference>
<name>A0A5C8US59_9MICO</name>
<dbReference type="AlphaFoldDB" id="A0A5C8US59"/>
<comment type="caution">
    <text evidence="2">The sequence shown here is derived from an EMBL/GenBank/DDBJ whole genome shotgun (WGS) entry which is preliminary data.</text>
</comment>
<keyword evidence="3" id="KW-1185">Reference proteome</keyword>
<feature type="chain" id="PRO_5039289421" description="Ig-like domain repeat protein" evidence="1">
    <location>
        <begin position="31"/>
        <end position="449"/>
    </location>
</feature>
<dbReference type="Proteomes" id="UP000321379">
    <property type="component" value="Unassembled WGS sequence"/>
</dbReference>
<evidence type="ECO:0000313" key="3">
    <source>
        <dbReference type="Proteomes" id="UP000321379"/>
    </source>
</evidence>
<dbReference type="InterPro" id="IPR013783">
    <property type="entry name" value="Ig-like_fold"/>
</dbReference>
<evidence type="ECO:0000256" key="1">
    <source>
        <dbReference type="SAM" id="SignalP"/>
    </source>
</evidence>
<proteinExistence type="predicted"/>
<feature type="signal peptide" evidence="1">
    <location>
        <begin position="1"/>
        <end position="30"/>
    </location>
</feature>
<organism evidence="2 3">
    <name type="scientific">Lacisediminihabitans profunda</name>
    <dbReference type="NCBI Taxonomy" id="2594790"/>
    <lineage>
        <taxon>Bacteria</taxon>
        <taxon>Bacillati</taxon>
        <taxon>Actinomycetota</taxon>
        <taxon>Actinomycetes</taxon>
        <taxon>Micrococcales</taxon>
        <taxon>Microbacteriaceae</taxon>
        <taxon>Lacisediminihabitans</taxon>
    </lineage>
</organism>
<keyword evidence="1" id="KW-0732">Signal</keyword>
<sequence length="449" mass="44885">MNKFSKRIAAVAIIGAVVFGGLTMAQAANADTLAGGTLTLHGPMLNTTTMGAVITTGSISSNPAFYGLTSNVGCPAGYQGRSDTFAYQNGTNLGNLSSSRNASVTAYGHTGLDGQPIAMDDTYSIPGTNPYVSSKSLDSLATPLVTGNWEIRLYCSAVSTSINFTTDKYFLLPMTVDVTAGTWAVYTAPVVKTTPTVSLTGQAQADKSVLLTGTVKDGANTATAAVGSMKFVDTTPTTPVTLGSPAVASGVGTLTTAVLPVGTYTYTAQFINNNDATYNDSAVSAVVTVVVSSNVAPVNITVAIPSGVGSLTLTGVASSVNLGTAALNGGLLTATGTLPAVTVTDTRQLGSAAWALTGITTDFTAGTKVLDGKYLGWLPTTTDSATNAGTIGATVAAGVANGLKTAAILANGSVVDQKATTKVGATLNLAAPANTPAGAYSATLTLTLV</sequence>
<dbReference type="Gene3D" id="2.60.40.10">
    <property type="entry name" value="Immunoglobulins"/>
    <property type="match status" value="1"/>
</dbReference>
<dbReference type="GO" id="GO:0005975">
    <property type="term" value="P:carbohydrate metabolic process"/>
    <property type="evidence" value="ECO:0007669"/>
    <property type="project" value="UniProtKB-ARBA"/>
</dbReference>